<evidence type="ECO:0000313" key="1">
    <source>
        <dbReference type="EMBL" id="MBL4937266.1"/>
    </source>
</evidence>
<evidence type="ECO:0000313" key="2">
    <source>
        <dbReference type="Proteomes" id="UP000632377"/>
    </source>
</evidence>
<dbReference type="RefSeq" id="WP_202750020.1">
    <property type="nucleotide sequence ID" value="NZ_JAESWC010000014.1"/>
</dbReference>
<sequence length="102" mass="11681">MEILKKVEEAVLILIKASDKGSYKKTEEGYSFEFGKEGKCIVDITLMGIDFKIRTIKWIQGNYEPIEGSELYNQILYEDLDNINNEEKVKKIASIISTINNS</sequence>
<name>A0ABS1TF77_9CLOT</name>
<dbReference type="EMBL" id="JAESWC010000014">
    <property type="protein sequence ID" value="MBL4937266.1"/>
    <property type="molecule type" value="Genomic_DNA"/>
</dbReference>
<comment type="caution">
    <text evidence="1">The sequence shown here is derived from an EMBL/GenBank/DDBJ whole genome shotgun (WGS) entry which is preliminary data.</text>
</comment>
<gene>
    <name evidence="1" type="ORF">JK636_16175</name>
</gene>
<organism evidence="1 2">
    <name type="scientific">Clostridium rhizosphaerae</name>
    <dbReference type="NCBI Taxonomy" id="2803861"/>
    <lineage>
        <taxon>Bacteria</taxon>
        <taxon>Bacillati</taxon>
        <taxon>Bacillota</taxon>
        <taxon>Clostridia</taxon>
        <taxon>Eubacteriales</taxon>
        <taxon>Clostridiaceae</taxon>
        <taxon>Clostridium</taxon>
    </lineage>
</organism>
<proteinExistence type="predicted"/>
<protein>
    <submittedName>
        <fullName evidence="1">Uncharacterized protein</fullName>
    </submittedName>
</protein>
<reference evidence="1 2" key="1">
    <citation type="submission" date="2021-01" db="EMBL/GenBank/DDBJ databases">
        <title>Genome public.</title>
        <authorList>
            <person name="Liu C."/>
            <person name="Sun Q."/>
        </authorList>
    </citation>
    <scope>NUCLEOTIDE SEQUENCE [LARGE SCALE GENOMIC DNA]</scope>
    <source>
        <strain evidence="1 2">YIM B02515</strain>
    </source>
</reference>
<dbReference type="Proteomes" id="UP000632377">
    <property type="component" value="Unassembled WGS sequence"/>
</dbReference>
<keyword evidence="2" id="KW-1185">Reference proteome</keyword>
<accession>A0ABS1TF77</accession>